<keyword evidence="2" id="KW-1185">Reference proteome</keyword>
<organism evidence="1 2">
    <name type="scientific">Mycobacterium vicinigordonae</name>
    <dbReference type="NCBI Taxonomy" id="1719132"/>
    <lineage>
        <taxon>Bacteria</taxon>
        <taxon>Bacillati</taxon>
        <taxon>Actinomycetota</taxon>
        <taxon>Actinomycetes</taxon>
        <taxon>Mycobacteriales</taxon>
        <taxon>Mycobacteriaceae</taxon>
        <taxon>Mycobacterium</taxon>
    </lineage>
</organism>
<dbReference type="EMBL" id="CP059165">
    <property type="protein sequence ID" value="QLL09623.1"/>
    <property type="molecule type" value="Genomic_DNA"/>
</dbReference>
<evidence type="ECO:0008006" key="3">
    <source>
        <dbReference type="Google" id="ProtNLM"/>
    </source>
</evidence>
<protein>
    <recommendedName>
        <fullName evidence="3">Diacylglycerol O-acyltransferase</fullName>
    </recommendedName>
</protein>
<dbReference type="KEGG" id="mgor:H0P51_12580"/>
<dbReference type="Proteomes" id="UP000510682">
    <property type="component" value="Chromosome"/>
</dbReference>
<dbReference type="RefSeq" id="WP_180918369.1">
    <property type="nucleotide sequence ID" value="NZ_CP059165.1"/>
</dbReference>
<accession>A0A7D6E9I3</accession>
<proteinExistence type="predicted"/>
<dbReference type="AlphaFoldDB" id="A0A7D6E9I3"/>
<evidence type="ECO:0000313" key="1">
    <source>
        <dbReference type="EMBL" id="QLL09623.1"/>
    </source>
</evidence>
<evidence type="ECO:0000313" key="2">
    <source>
        <dbReference type="Proteomes" id="UP000510682"/>
    </source>
</evidence>
<reference evidence="1" key="1">
    <citation type="submission" date="2020-07" db="EMBL/GenBank/DDBJ databases">
        <title>Description of Mycobacterium gordonae subsp. intergordonae subsp.nov. and Mycobacterium gordonae subsp. gordonae subsp. nov.</title>
        <authorList>
            <person name="Huang H."/>
        </authorList>
    </citation>
    <scope>NUCLEOTIDE SEQUENCE [LARGE SCALE GENOMIC DNA]</scope>
    <source>
        <strain evidence="1">24T</strain>
    </source>
</reference>
<sequence>MSLVASHTVVDGLGFVSAIADAASGRTRDLGYPGPGSRSRRRAIAEDGRQFIASTPQLGRALRATIRLARQRRMGVAASFKRSGPRSTRKLGRELAVVVPTATAFIGLDDWDVRARAIGGNSHTLLAGFASRVGVRLGRVDGNGMVTLSLPISDRTADDTRGNAMVLPVASVDPTNLASDLSDVRIKAKQAFADLAATSDQVLAPLPLTSVAPKWLARRAAQIGMGSAQLPIGCSNLGDFDPAVNRPDGTDAAYASGRLIEPGITKRVLDGMRGQLFVVSGRIHGRVFISVNAYLDGMEKSQDALREVTERTLAEFDLSAEIFC</sequence>
<gene>
    <name evidence="1" type="ORF">H0P51_12580</name>
</gene>
<reference evidence="1" key="2">
    <citation type="submission" date="2020-07" db="EMBL/GenBank/DDBJ databases">
        <authorList>
            <person name="Yu X."/>
        </authorList>
    </citation>
    <scope>NUCLEOTIDE SEQUENCE [LARGE SCALE GENOMIC DNA]</scope>
    <source>
        <strain evidence="1">24T</strain>
    </source>
</reference>
<name>A0A7D6E9I3_9MYCO</name>